<dbReference type="InterPro" id="IPR008928">
    <property type="entry name" value="6-hairpin_glycosidase_sf"/>
</dbReference>
<sequence>MPDAASTKLIYPEDHNQEWTSSFWIGELFLAKELSGSKKYDALIETQLNEFKKRLDYDIELDHHDIGFLYILSAVADYKVTGSNQSKKMAIKAANRLMTRFNEASGIIQAWGDLEDKKESGRMIIDCLMNIPLLYFASNVTGEDKYYQAAYRHAKQTQKYILREDSTTYHTYFFDKVSGEAIKGETAQGYSDDSCWSRGQAWGIYGFALSYRYTGDASFIQSACEVADYFISKLPADYVCYWDLVFGEGSNQPRDTSAAAIAACGLLELAKYLPVLSDKKREYESVAVNIIQNLATTYTTEAYPESNGLLIEGVYSYPENRGVNECMIWGDYFYLEALTRAGQVWNSYW</sequence>
<keyword evidence="6" id="KW-1185">Reference proteome</keyword>
<dbReference type="Gene3D" id="1.50.10.10">
    <property type="match status" value="1"/>
</dbReference>
<dbReference type="AlphaFoldDB" id="A0A429ZD11"/>
<dbReference type="EMBL" id="NGJT01000022">
    <property type="protein sequence ID" value="RST91559.1"/>
    <property type="molecule type" value="Genomic_DNA"/>
</dbReference>
<feature type="active site" description="Nucleophile" evidence="3">
    <location>
        <position position="65"/>
    </location>
</feature>
<dbReference type="GO" id="GO:0052757">
    <property type="term" value="F:chondroitin hydrolase activity"/>
    <property type="evidence" value="ECO:0007669"/>
    <property type="project" value="TreeGrafter"/>
</dbReference>
<evidence type="ECO:0000256" key="2">
    <source>
        <dbReference type="ARBA" id="ARBA00038358"/>
    </source>
</evidence>
<comment type="similarity">
    <text evidence="2">Belongs to the glycosyl hydrolase 88 family.</text>
</comment>
<organism evidence="5 6">
    <name type="scientific">Vagococcus bubulae</name>
    <dbReference type="NCBI Taxonomy" id="1977868"/>
    <lineage>
        <taxon>Bacteria</taxon>
        <taxon>Bacillati</taxon>
        <taxon>Bacillota</taxon>
        <taxon>Bacilli</taxon>
        <taxon>Lactobacillales</taxon>
        <taxon>Enterococcaceae</taxon>
        <taxon>Vagococcus</taxon>
    </lineage>
</organism>
<protein>
    <submittedName>
        <fullName evidence="5">Glucuronyl hydrolase</fullName>
    </submittedName>
</protein>
<dbReference type="PANTHER" id="PTHR36845">
    <property type="entry name" value="HYDROLASE, PUTATIVE (AFU_ORTHOLOGUE AFUA_7G05090)-RELATED"/>
    <property type="match status" value="1"/>
</dbReference>
<feature type="binding site" evidence="4">
    <location>
        <position position="184"/>
    </location>
    <ligand>
        <name>substrate</name>
    </ligand>
</feature>
<comment type="caution">
    <text evidence="5">The sequence shown here is derived from an EMBL/GenBank/DDBJ whole genome shotgun (WGS) entry which is preliminary data.</text>
</comment>
<feature type="binding site" evidence="4">
    <location>
        <position position="198"/>
    </location>
    <ligand>
        <name>substrate</name>
    </ligand>
</feature>
<accession>A0A429ZD11</accession>
<keyword evidence="1 5" id="KW-0378">Hydrolase</keyword>
<dbReference type="InterPro" id="IPR010905">
    <property type="entry name" value="Glyco_hydro_88"/>
</dbReference>
<dbReference type="InterPro" id="IPR012341">
    <property type="entry name" value="6hp_glycosidase-like_sf"/>
</dbReference>
<reference evidence="5 6" key="1">
    <citation type="submission" date="2017-05" db="EMBL/GenBank/DDBJ databases">
        <title>Vagococcus spp. assemblies.</title>
        <authorList>
            <person name="Gulvik C.A."/>
        </authorList>
    </citation>
    <scope>NUCLEOTIDE SEQUENCE [LARGE SCALE GENOMIC DNA]</scope>
    <source>
        <strain evidence="5 6">SS1994</strain>
    </source>
</reference>
<dbReference type="GO" id="GO:0000272">
    <property type="term" value="P:polysaccharide catabolic process"/>
    <property type="evidence" value="ECO:0007669"/>
    <property type="project" value="TreeGrafter"/>
</dbReference>
<dbReference type="InterPro" id="IPR052369">
    <property type="entry name" value="UG_Glycosaminoglycan_Hydrolase"/>
</dbReference>
<proteinExistence type="inferred from homology"/>
<feature type="binding site" evidence="4">
    <location>
        <position position="126"/>
    </location>
    <ligand>
        <name>substrate</name>
    </ligand>
</feature>
<feature type="binding site" evidence="4">
    <location>
        <position position="202"/>
    </location>
    <ligand>
        <name>substrate</name>
    </ligand>
</feature>
<evidence type="ECO:0000313" key="6">
    <source>
        <dbReference type="Proteomes" id="UP000288490"/>
    </source>
</evidence>
<dbReference type="SUPFAM" id="SSF48208">
    <property type="entry name" value="Six-hairpin glycosidases"/>
    <property type="match status" value="1"/>
</dbReference>
<name>A0A429ZD11_9ENTE</name>
<dbReference type="Proteomes" id="UP000288490">
    <property type="component" value="Unassembled WGS sequence"/>
</dbReference>
<feature type="active site" description="Proton donor" evidence="3">
    <location>
        <position position="126"/>
    </location>
</feature>
<dbReference type="Pfam" id="PF07470">
    <property type="entry name" value="Glyco_hydro_88"/>
    <property type="match status" value="1"/>
</dbReference>
<dbReference type="PANTHER" id="PTHR36845:SF1">
    <property type="entry name" value="HYDROLASE, PUTATIVE (AFU_ORTHOLOGUE AFUA_7G05090)-RELATED"/>
    <property type="match status" value="1"/>
</dbReference>
<evidence type="ECO:0000313" key="5">
    <source>
        <dbReference type="EMBL" id="RST91559.1"/>
    </source>
</evidence>
<gene>
    <name evidence="5" type="ORF">CBF36_09980</name>
</gene>
<feature type="binding site" evidence="4">
    <location>
        <position position="65"/>
    </location>
    <ligand>
        <name>substrate</name>
    </ligand>
</feature>
<evidence type="ECO:0000256" key="3">
    <source>
        <dbReference type="PIRSR" id="PIRSR610905-1"/>
    </source>
</evidence>
<evidence type="ECO:0000256" key="4">
    <source>
        <dbReference type="PIRSR" id="PIRSR610905-2"/>
    </source>
</evidence>
<evidence type="ECO:0000256" key="1">
    <source>
        <dbReference type="ARBA" id="ARBA00022801"/>
    </source>
</evidence>
<feature type="binding site" evidence="4">
    <location>
        <position position="186"/>
    </location>
    <ligand>
        <name>substrate</name>
    </ligand>
</feature>
<feature type="binding site" evidence="4">
    <location>
        <position position="316"/>
    </location>
    <ligand>
        <name>substrate</name>
    </ligand>
</feature>